<proteinExistence type="predicted"/>
<dbReference type="EMBL" id="JRHA01000003">
    <property type="protein sequence ID" value="PQK12292.1"/>
    <property type="molecule type" value="Genomic_DNA"/>
</dbReference>
<dbReference type="OrthoDB" id="3439512at2759"/>
<accession>A0A2S7Y8V5</accession>
<organism evidence="1 2">
    <name type="scientific">Beauveria bassiana</name>
    <name type="common">White muscardine disease fungus</name>
    <name type="synonym">Tritirachium shiotae</name>
    <dbReference type="NCBI Taxonomy" id="176275"/>
    <lineage>
        <taxon>Eukaryota</taxon>
        <taxon>Fungi</taxon>
        <taxon>Dikarya</taxon>
        <taxon>Ascomycota</taxon>
        <taxon>Pezizomycotina</taxon>
        <taxon>Sordariomycetes</taxon>
        <taxon>Hypocreomycetidae</taxon>
        <taxon>Hypocreales</taxon>
        <taxon>Cordycipitaceae</taxon>
        <taxon>Beauveria</taxon>
    </lineage>
</organism>
<gene>
    <name evidence="1" type="ORF">BB8028_0003g09090</name>
</gene>
<dbReference type="AlphaFoldDB" id="A0A2S7Y8V5"/>
<name>A0A2S7Y8V5_BEABA</name>
<reference evidence="1 2" key="1">
    <citation type="submission" date="2016-07" db="EMBL/GenBank/DDBJ databases">
        <title>Comparative genomics of the entomopathogenic fungus Beauveria bassiana.</title>
        <authorList>
            <person name="Valero Jimenez C.A."/>
            <person name="Zwaan B.J."/>
            <person name="Van Kan J.A."/>
            <person name="Takken W."/>
            <person name="Debets A.J."/>
            <person name="Schoustra S.E."/>
            <person name="Koenraadt C.J."/>
        </authorList>
    </citation>
    <scope>NUCLEOTIDE SEQUENCE [LARGE SCALE GENOMIC DNA]</scope>
    <source>
        <strain evidence="1 2">ARSEF 8028</strain>
    </source>
</reference>
<comment type="caution">
    <text evidence="1">The sequence shown here is derived from an EMBL/GenBank/DDBJ whole genome shotgun (WGS) entry which is preliminary data.</text>
</comment>
<evidence type="ECO:0000313" key="1">
    <source>
        <dbReference type="EMBL" id="PQK12292.1"/>
    </source>
</evidence>
<dbReference type="Proteomes" id="UP000237441">
    <property type="component" value="Unassembled WGS sequence"/>
</dbReference>
<sequence>MLFSVFRKMAGVVEFYITCNPPLLPQGVSEVIRRVQDAEGLLEILYEPRSPWFKCISLSSERRQITAAIQDNLFAIAEDDVDALDFDEKTDGDISIISPDPRMTSWHEYKKNGSDAYAFADCDIFPEFIAESKHKTTWYGLEDHPSASFDGLLALCETKDGSKIPLDAEQFQLVYKCRISYNLRQTVLYIGSDESREAIDTVLERLESMLKEYVKKGRGTPPKLPPSLEVIPAAEVERTTSNDPFDDIPYTVNESLPSSITFQDPFKNLESLI</sequence>
<protein>
    <submittedName>
        <fullName evidence="1">Uncharacterized protein</fullName>
    </submittedName>
</protein>
<evidence type="ECO:0000313" key="2">
    <source>
        <dbReference type="Proteomes" id="UP000237441"/>
    </source>
</evidence>